<feature type="transmembrane region" description="Helical" evidence="8">
    <location>
        <begin position="1098"/>
        <end position="1119"/>
    </location>
</feature>
<evidence type="ECO:0000256" key="8">
    <source>
        <dbReference type="SAM" id="Phobius"/>
    </source>
</evidence>
<dbReference type="NCBIfam" id="TIGR01494">
    <property type="entry name" value="ATPase_P-type"/>
    <property type="match status" value="1"/>
</dbReference>
<feature type="domain" description="P-type ATPase N-terminal" evidence="10">
    <location>
        <begin position="85"/>
        <end position="149"/>
    </location>
</feature>
<dbReference type="EMBL" id="RWGY01000009">
    <property type="protein sequence ID" value="TVU35644.1"/>
    <property type="molecule type" value="Genomic_DNA"/>
</dbReference>
<reference evidence="12 13" key="1">
    <citation type="journal article" date="2019" name="Sci. Rep.">
        <title>A high-quality genome of Eragrostis curvula grass provides insights into Poaceae evolution and supports new strategies to enhance forage quality.</title>
        <authorList>
            <person name="Carballo J."/>
            <person name="Santos B.A.C.M."/>
            <person name="Zappacosta D."/>
            <person name="Garbus I."/>
            <person name="Selva J.P."/>
            <person name="Gallo C.A."/>
            <person name="Diaz A."/>
            <person name="Albertini E."/>
            <person name="Caccamo M."/>
            <person name="Echenique V."/>
        </authorList>
    </citation>
    <scope>NUCLEOTIDE SEQUENCE [LARGE SCALE GENOMIC DNA]</scope>
    <source>
        <strain evidence="13">cv. Victoria</strain>
        <tissue evidence="12">Leaf</tissue>
    </source>
</reference>
<dbReference type="OrthoDB" id="377733at2759"/>
<dbReference type="SFLD" id="SFLDS00003">
    <property type="entry name" value="Haloacid_Dehalogenase"/>
    <property type="match status" value="1"/>
</dbReference>
<dbReference type="SUPFAM" id="SSF81653">
    <property type="entry name" value="Calcium ATPase, transduction domain A"/>
    <property type="match status" value="1"/>
</dbReference>
<feature type="domain" description="P-type ATPase C-terminal" evidence="11">
    <location>
        <begin position="909"/>
        <end position="1168"/>
    </location>
</feature>
<evidence type="ECO:0000259" key="11">
    <source>
        <dbReference type="Pfam" id="PF16212"/>
    </source>
</evidence>
<dbReference type="InterPro" id="IPR044492">
    <property type="entry name" value="P_typ_ATPase_HD_dom"/>
</dbReference>
<accession>A0A5J9VJK7</accession>
<dbReference type="AlphaFoldDB" id="A0A5J9VJK7"/>
<sequence>MSIWPAQRPPLSSALVFASRFCSTGHIVLASVIPPTRRRPAGYGTGRLPPPLRSGGGLLAQCSGLPRHFHGCSVHGYFSTMKRFVYINDESYQNDYCDNRISNTKYTLLNFLPKNLWEQFRRFMNQYFLLIACLQLWSLITPVNPASTWGPLIIIFAVSASKEAWDDYNRYISDKQANEKEVWIVKNGTRKHIQAQDIRVGNIVWIRENEEIPCDLVLLGTSEPQGVCHVETAALDGETDMKTRVTPPPCVGLEFEQLHKIKGVIECPVPDKDIRRFDANIRLFPPFIDNDICPLTINNTLLQSCYLRNTEWACGVAVYTGNETKLGMSRGVPEPKLTAMDAMIDKLTGAIFLFQLSVVVVLGSAGNVWKDTEARKQWYVKYDNDEPWYQILVIPLRFELLCSIMIPISIKVSLDFVKSLYAKFIDWDEEMYDLENDTPAHAANTAISEDLGQVEYILTDKTGTLTENKMIFRRCCIGGNFYGDECGDALKDVELLNAIANGSPHVIKFLKVMTLCNTVIPIKSPSGSIFYKAQSQDEDALVNAAANLHMVLVSKNGNNAGKFMAPNLSEMHFNRQSMQYEILDILEFTSDRKRMSVVVLDCQSGKILLLSKGADEAILPCAYSGQQTKMFVDAVDKYAQLGLRTLCLGWRELESEEYSEWSRLFKEANSALIDREWKVAEACQKLEHSLEILGVSAIEDRLQVGVPETIEILRQSGINFWMLTGDKQSTAIQIALLCNLISSEPKGQLLYINGRTKDEVARSLERVLLTMRITSSEPKELAFVVDGWALEIILTHHTEAFTELAVLSKTALCCRVTPSQKAQLVKLLKSCDYRTLAIGDGGNDVRMIQQAHIGVGISGREGLQAARAADYSIGRFSALLVCGLVDLDKYFEMDGASGGKASIILHTREFRFLKRLILVHGRYSYNRTAFLSQYSFYKSLLMCFIQILFSFLSGIAGTSLFNSVSLMAYNVFYTSIPVLTTVLDKDLSEKTVMQNPEILLYCQAGRLLNPSTFAGWFGRSLYHVGYCFLCSILHQLCSWHVNGFNNPSQIGIAVVIFLITIHVYSNERSEMEELSMVALSGSIWLQAFVVTFEMNSFTFIQLLAIWGNCIAFYAINFFISSIPSSGMYTIMFRLCRQPSYWITLVLISGVGMGPVLALKYVRYMYRPSAINILQKAERSRGPMYTLVNLESQLRSDKDTMMVPIATTPVKGKSSVYEPLLSDSPMASRRSLASSSFDIFQPTHSRTSHPRNIKAN</sequence>
<dbReference type="InterPro" id="IPR036412">
    <property type="entry name" value="HAD-like_sf"/>
</dbReference>
<dbReference type="SFLD" id="SFLDG00002">
    <property type="entry name" value="C1.7:_P-type_atpase_like"/>
    <property type="match status" value="1"/>
</dbReference>
<keyword evidence="7 8" id="KW-0472">Membrane</keyword>
<keyword evidence="6 8" id="KW-1133">Transmembrane helix</keyword>
<dbReference type="PANTHER" id="PTHR24092:SF19">
    <property type="entry name" value="PHOSPHOLIPID-TRANSPORTING ATPASE"/>
    <property type="match status" value="1"/>
</dbReference>
<evidence type="ECO:0000256" key="5">
    <source>
        <dbReference type="ARBA" id="ARBA00022967"/>
    </source>
</evidence>
<dbReference type="Gene3D" id="3.40.1110.10">
    <property type="entry name" value="Calcium-transporting ATPase, cytoplasmic domain N"/>
    <property type="match status" value="1"/>
</dbReference>
<dbReference type="Pfam" id="PF16209">
    <property type="entry name" value="PhoLip_ATPase_N"/>
    <property type="match status" value="1"/>
</dbReference>
<feature type="transmembrane region" description="Helical" evidence="8">
    <location>
        <begin position="1047"/>
        <end position="1064"/>
    </location>
</feature>
<dbReference type="InterPro" id="IPR059000">
    <property type="entry name" value="ATPase_P-type_domA"/>
</dbReference>
<dbReference type="FunFam" id="3.40.1110.10:FF:000033">
    <property type="entry name" value="Phospholipid-transporting ATPase"/>
    <property type="match status" value="1"/>
</dbReference>
<dbReference type="GO" id="GO:0045332">
    <property type="term" value="P:phospholipid translocation"/>
    <property type="evidence" value="ECO:0007669"/>
    <property type="project" value="TreeGrafter"/>
</dbReference>
<keyword evidence="5" id="KW-1278">Translocase</keyword>
<evidence type="ECO:0000256" key="3">
    <source>
        <dbReference type="ARBA" id="ARBA00022723"/>
    </source>
</evidence>
<dbReference type="InterPro" id="IPR018303">
    <property type="entry name" value="ATPase_P-typ_P_site"/>
</dbReference>
<evidence type="ECO:0000256" key="4">
    <source>
        <dbReference type="ARBA" id="ARBA00022842"/>
    </source>
</evidence>
<dbReference type="Gene3D" id="3.40.50.1000">
    <property type="entry name" value="HAD superfamily/HAD-like"/>
    <property type="match status" value="1"/>
</dbReference>
<dbReference type="InterPro" id="IPR008250">
    <property type="entry name" value="ATPase_P-typ_transduc_dom_A_sf"/>
</dbReference>
<dbReference type="Gene3D" id="2.70.150.10">
    <property type="entry name" value="Calcium-transporting ATPase, cytoplasmic transduction domain A"/>
    <property type="match status" value="1"/>
</dbReference>
<evidence type="ECO:0000259" key="10">
    <source>
        <dbReference type="Pfam" id="PF16209"/>
    </source>
</evidence>
<protein>
    <submittedName>
        <fullName evidence="12">Uncharacterized protein</fullName>
    </submittedName>
</protein>
<evidence type="ECO:0000256" key="2">
    <source>
        <dbReference type="ARBA" id="ARBA00022692"/>
    </source>
</evidence>
<dbReference type="GO" id="GO:0005886">
    <property type="term" value="C:plasma membrane"/>
    <property type="evidence" value="ECO:0007669"/>
    <property type="project" value="TreeGrafter"/>
</dbReference>
<dbReference type="InterPro" id="IPR023214">
    <property type="entry name" value="HAD_sf"/>
</dbReference>
<comment type="caution">
    <text evidence="12">The sequence shown here is derived from an EMBL/GenBank/DDBJ whole genome shotgun (WGS) entry which is preliminary data.</text>
</comment>
<dbReference type="Gramene" id="TVU35644">
    <property type="protein sequence ID" value="TVU35644"/>
    <property type="gene ID" value="EJB05_17544"/>
</dbReference>
<evidence type="ECO:0000313" key="12">
    <source>
        <dbReference type="EMBL" id="TVU35644.1"/>
    </source>
</evidence>
<dbReference type="SFLD" id="SFLDF00027">
    <property type="entry name" value="p-type_atpase"/>
    <property type="match status" value="1"/>
</dbReference>
<keyword evidence="13" id="KW-1185">Reference proteome</keyword>
<dbReference type="SUPFAM" id="SSF81660">
    <property type="entry name" value="Metal cation-transporting ATPase, ATP-binding domain N"/>
    <property type="match status" value="1"/>
</dbReference>
<organism evidence="12 13">
    <name type="scientific">Eragrostis curvula</name>
    <name type="common">weeping love grass</name>
    <dbReference type="NCBI Taxonomy" id="38414"/>
    <lineage>
        <taxon>Eukaryota</taxon>
        <taxon>Viridiplantae</taxon>
        <taxon>Streptophyta</taxon>
        <taxon>Embryophyta</taxon>
        <taxon>Tracheophyta</taxon>
        <taxon>Spermatophyta</taxon>
        <taxon>Magnoliopsida</taxon>
        <taxon>Liliopsida</taxon>
        <taxon>Poales</taxon>
        <taxon>Poaceae</taxon>
        <taxon>PACMAD clade</taxon>
        <taxon>Chloridoideae</taxon>
        <taxon>Eragrostideae</taxon>
        <taxon>Eragrostidinae</taxon>
        <taxon>Eragrostis</taxon>
    </lineage>
</organism>
<feature type="transmembrane region" description="Helical" evidence="8">
    <location>
        <begin position="1140"/>
        <end position="1161"/>
    </location>
</feature>
<dbReference type="FunFam" id="2.70.150.10:FF:000032">
    <property type="entry name" value="Phospholipid-transporting ATPase"/>
    <property type="match status" value="1"/>
</dbReference>
<dbReference type="GO" id="GO:0046872">
    <property type="term" value="F:metal ion binding"/>
    <property type="evidence" value="ECO:0007669"/>
    <property type="project" value="UniProtKB-KW"/>
</dbReference>
<gene>
    <name evidence="12" type="ORF">EJB05_17544</name>
</gene>
<dbReference type="InterPro" id="IPR023298">
    <property type="entry name" value="ATPase_P-typ_TM_dom_sf"/>
</dbReference>
<evidence type="ECO:0000256" key="6">
    <source>
        <dbReference type="ARBA" id="ARBA00022989"/>
    </source>
</evidence>
<dbReference type="SUPFAM" id="SSF56784">
    <property type="entry name" value="HAD-like"/>
    <property type="match status" value="1"/>
</dbReference>
<comment type="subcellular location">
    <subcellularLocation>
        <location evidence="1">Membrane</location>
        <topology evidence="1">Multi-pass membrane protein</topology>
    </subcellularLocation>
</comment>
<evidence type="ECO:0000256" key="7">
    <source>
        <dbReference type="ARBA" id="ARBA00023136"/>
    </source>
</evidence>
<proteinExistence type="predicted"/>
<evidence type="ECO:0000313" key="13">
    <source>
        <dbReference type="Proteomes" id="UP000324897"/>
    </source>
</evidence>
<dbReference type="Pfam" id="PF13246">
    <property type="entry name" value="Cation_ATPase"/>
    <property type="match status" value="1"/>
</dbReference>
<feature type="domain" description="P-type ATPase A" evidence="9">
    <location>
        <begin position="179"/>
        <end position="241"/>
    </location>
</feature>
<evidence type="ECO:0000259" key="9">
    <source>
        <dbReference type="Pfam" id="PF00122"/>
    </source>
</evidence>
<dbReference type="InterPro" id="IPR023299">
    <property type="entry name" value="ATPase_P-typ_cyto_dom_N"/>
</dbReference>
<feature type="transmembrane region" description="Helical" evidence="8">
    <location>
        <begin position="940"/>
        <end position="960"/>
    </location>
</feature>
<dbReference type="GO" id="GO:0016887">
    <property type="term" value="F:ATP hydrolysis activity"/>
    <property type="evidence" value="ECO:0007669"/>
    <property type="project" value="InterPro"/>
</dbReference>
<dbReference type="GO" id="GO:0140326">
    <property type="term" value="F:ATPase-coupled intramembrane lipid transporter activity"/>
    <property type="evidence" value="ECO:0007669"/>
    <property type="project" value="TreeGrafter"/>
</dbReference>
<dbReference type="InterPro" id="IPR032630">
    <property type="entry name" value="P_typ_ATPase_c"/>
</dbReference>
<keyword evidence="4" id="KW-0460">Magnesium</keyword>
<feature type="transmembrane region" description="Helical" evidence="8">
    <location>
        <begin position="1076"/>
        <end position="1092"/>
    </location>
</feature>
<dbReference type="Pfam" id="PF16212">
    <property type="entry name" value="PhoLip_ATPase_C"/>
    <property type="match status" value="1"/>
</dbReference>
<name>A0A5J9VJK7_9POAL</name>
<dbReference type="FunFam" id="3.40.50.1000:FF:000084">
    <property type="entry name" value="Phospholipid-transporting ATPase"/>
    <property type="match status" value="1"/>
</dbReference>
<keyword evidence="3" id="KW-0479">Metal-binding</keyword>
<dbReference type="Proteomes" id="UP000324897">
    <property type="component" value="Unassembled WGS sequence"/>
</dbReference>
<feature type="non-terminal residue" evidence="12">
    <location>
        <position position="1"/>
    </location>
</feature>
<dbReference type="InterPro" id="IPR001757">
    <property type="entry name" value="P_typ_ATPase"/>
</dbReference>
<dbReference type="InterPro" id="IPR032631">
    <property type="entry name" value="P-type_ATPase_N"/>
</dbReference>
<dbReference type="GO" id="GO:0005524">
    <property type="term" value="F:ATP binding"/>
    <property type="evidence" value="ECO:0007669"/>
    <property type="project" value="InterPro"/>
</dbReference>
<evidence type="ECO:0000256" key="1">
    <source>
        <dbReference type="ARBA" id="ARBA00004141"/>
    </source>
</evidence>
<dbReference type="Pfam" id="PF00122">
    <property type="entry name" value="E1-E2_ATPase"/>
    <property type="match status" value="1"/>
</dbReference>
<keyword evidence="2 8" id="KW-0812">Transmembrane</keyword>
<dbReference type="PRINTS" id="PR00119">
    <property type="entry name" value="CATATPASE"/>
</dbReference>
<dbReference type="SUPFAM" id="SSF81665">
    <property type="entry name" value="Calcium ATPase, transmembrane domain M"/>
    <property type="match status" value="1"/>
</dbReference>
<dbReference type="PANTHER" id="PTHR24092">
    <property type="entry name" value="PROBABLE PHOSPHOLIPID-TRANSPORTING ATPASE"/>
    <property type="match status" value="1"/>
</dbReference>
<dbReference type="PROSITE" id="PS00154">
    <property type="entry name" value="ATPASE_E1_E2"/>
    <property type="match status" value="1"/>
</dbReference>